<accession>A0A1G5IJR7</accession>
<dbReference type="GO" id="GO:0046872">
    <property type="term" value="F:metal ion binding"/>
    <property type="evidence" value="ECO:0007669"/>
    <property type="project" value="InterPro"/>
</dbReference>
<protein>
    <submittedName>
        <fullName evidence="2">DNA-binding transcriptional regulator, FrmR family</fullName>
    </submittedName>
</protein>
<dbReference type="Pfam" id="PF02583">
    <property type="entry name" value="Trns_repr_metal"/>
    <property type="match status" value="1"/>
</dbReference>
<evidence type="ECO:0000313" key="3">
    <source>
        <dbReference type="Proteomes" id="UP000198870"/>
    </source>
</evidence>
<reference evidence="2 3" key="1">
    <citation type="submission" date="2016-10" db="EMBL/GenBank/DDBJ databases">
        <authorList>
            <person name="de Groot N.N."/>
        </authorList>
    </citation>
    <scope>NUCLEOTIDE SEQUENCE [LARGE SCALE GENOMIC DNA]</scope>
    <source>
        <strain evidence="2 3">AA1</strain>
    </source>
</reference>
<dbReference type="EMBL" id="FMUX01000020">
    <property type="protein sequence ID" value="SCY76267.1"/>
    <property type="molecule type" value="Genomic_DNA"/>
</dbReference>
<dbReference type="GO" id="GO:0003677">
    <property type="term" value="F:DNA binding"/>
    <property type="evidence" value="ECO:0007669"/>
    <property type="project" value="UniProtKB-KW"/>
</dbReference>
<evidence type="ECO:0000256" key="1">
    <source>
        <dbReference type="ARBA" id="ARBA00005260"/>
    </source>
</evidence>
<name>A0A1G5IJR7_9BACT</name>
<dbReference type="RefSeq" id="WP_092213937.1">
    <property type="nucleotide sequence ID" value="NZ_FMUX01000020.1"/>
</dbReference>
<keyword evidence="3" id="KW-1185">Reference proteome</keyword>
<dbReference type="Gene3D" id="1.20.58.1000">
    <property type="entry name" value="Metal-sensitive repressor, helix protomer"/>
    <property type="match status" value="1"/>
</dbReference>
<keyword evidence="2" id="KW-0238">DNA-binding</keyword>
<proteinExistence type="inferred from homology"/>
<dbReference type="OrthoDB" id="9811244at2"/>
<dbReference type="InterPro" id="IPR003735">
    <property type="entry name" value="Metal_Tscrpt_repr"/>
</dbReference>
<dbReference type="STRING" id="419481.SAMN05216233_12073"/>
<dbReference type="GO" id="GO:0045892">
    <property type="term" value="P:negative regulation of DNA-templated transcription"/>
    <property type="evidence" value="ECO:0007669"/>
    <property type="project" value="UniProtKB-ARBA"/>
</dbReference>
<dbReference type="PANTHER" id="PTHR33677">
    <property type="entry name" value="TRANSCRIPTIONAL REPRESSOR FRMR-RELATED"/>
    <property type="match status" value="1"/>
</dbReference>
<dbReference type="Proteomes" id="UP000198870">
    <property type="component" value="Unassembled WGS sequence"/>
</dbReference>
<sequence>MINEEVKKDALLRLKKVEGQVRGIAKMVENEKYCIDIINQVTAAEKALNMVARIVMKRHVESCVKEAILQGEGQEKINELIDTVYRYSKK</sequence>
<dbReference type="CDD" id="cd10148">
    <property type="entry name" value="CsoR-like_DUF156"/>
    <property type="match status" value="1"/>
</dbReference>
<dbReference type="InterPro" id="IPR038390">
    <property type="entry name" value="Metal_Tscrpt_repr_sf"/>
</dbReference>
<dbReference type="AlphaFoldDB" id="A0A1G5IJR7"/>
<gene>
    <name evidence="2" type="ORF">SAMN05216233_12073</name>
</gene>
<evidence type="ECO:0000313" key="2">
    <source>
        <dbReference type="EMBL" id="SCY76267.1"/>
    </source>
</evidence>
<organism evidence="2 3">
    <name type="scientific">Desulfoluna spongiiphila</name>
    <dbReference type="NCBI Taxonomy" id="419481"/>
    <lineage>
        <taxon>Bacteria</taxon>
        <taxon>Pseudomonadati</taxon>
        <taxon>Thermodesulfobacteriota</taxon>
        <taxon>Desulfobacteria</taxon>
        <taxon>Desulfobacterales</taxon>
        <taxon>Desulfolunaceae</taxon>
        <taxon>Desulfoluna</taxon>
    </lineage>
</organism>
<comment type="similarity">
    <text evidence="1">Belongs to the FrmR/RcnR family.</text>
</comment>